<dbReference type="AlphaFoldDB" id="A0A0J1H6L3"/>
<sequence>MQFKRSIIAASLLSALALTGCGSDDSSSSTGGNNGGGTTTPTAKVIKVIDGYLSEAQVCVDRNKNDLCESNEVVGMTNAKGEITIKKEDAGHAVIAKAIAGKTSDSDKAGKLGSSYELVANADSKVVTPFTTMAEVQNTTVEALAAKLNLDANVISGDYVAAKGTAADKAEAQKAHLLARSLTNELAPTLAGNNPETLATSAEKITKVIDETINNQGTDKLDDIVIDIDENGQTSTAPVIASLNQYLEGNTLHFASMNKSYAAEEGVFQVHLDKGTLTVTNDLGESITGTYSIKDNTLIHEEEGEKSQEEFVYISAQTSLAVTPQGDLSIWTTENLNASDYTPKKFTTALLTGQTWYFLSDDSINEHADPMLAGMTFGTDDNVTITEGDEILTAKWHIQENENGDYNTLLIDFPEGENDMNIKLLTKDSNIMTIADQANSTGKDHFSLLLKDKALAESILAKWGTEL</sequence>
<organism evidence="2 3">
    <name type="scientific">Photobacterium aquae</name>
    <dbReference type="NCBI Taxonomy" id="1195763"/>
    <lineage>
        <taxon>Bacteria</taxon>
        <taxon>Pseudomonadati</taxon>
        <taxon>Pseudomonadota</taxon>
        <taxon>Gammaproteobacteria</taxon>
        <taxon>Vibrionales</taxon>
        <taxon>Vibrionaceae</taxon>
        <taxon>Photobacterium</taxon>
    </lineage>
</organism>
<dbReference type="PROSITE" id="PS51257">
    <property type="entry name" value="PROKAR_LIPOPROTEIN"/>
    <property type="match status" value="1"/>
</dbReference>
<feature type="chain" id="PRO_5005252370" description="Lipoprotein" evidence="1">
    <location>
        <begin position="21"/>
        <end position="467"/>
    </location>
</feature>
<accession>A0A0J1H6L3</accession>
<dbReference type="OrthoDB" id="5897571at2"/>
<dbReference type="RefSeq" id="WP_047877691.1">
    <property type="nucleotide sequence ID" value="NZ_LDOT01000005.1"/>
</dbReference>
<evidence type="ECO:0000313" key="3">
    <source>
        <dbReference type="Proteomes" id="UP000036097"/>
    </source>
</evidence>
<comment type="caution">
    <text evidence="2">The sequence shown here is derived from an EMBL/GenBank/DDBJ whole genome shotgun (WGS) entry which is preliminary data.</text>
</comment>
<dbReference type="EMBL" id="LDOT01000005">
    <property type="protein sequence ID" value="KLV07349.1"/>
    <property type="molecule type" value="Genomic_DNA"/>
</dbReference>
<keyword evidence="1" id="KW-0732">Signal</keyword>
<evidence type="ECO:0000256" key="1">
    <source>
        <dbReference type="SAM" id="SignalP"/>
    </source>
</evidence>
<reference evidence="2 3" key="1">
    <citation type="submission" date="2015-05" db="EMBL/GenBank/DDBJ databases">
        <title>Photobacterium galathea sp. nov.</title>
        <authorList>
            <person name="Machado H."/>
            <person name="Gram L."/>
        </authorList>
    </citation>
    <scope>NUCLEOTIDE SEQUENCE [LARGE SCALE GENOMIC DNA]</scope>
    <source>
        <strain evidence="2 3">CGMCC 1.12159</strain>
    </source>
</reference>
<dbReference type="Proteomes" id="UP000036097">
    <property type="component" value="Unassembled WGS sequence"/>
</dbReference>
<dbReference type="STRING" id="1195763.ABT56_04600"/>
<evidence type="ECO:0008006" key="4">
    <source>
        <dbReference type="Google" id="ProtNLM"/>
    </source>
</evidence>
<protein>
    <recommendedName>
        <fullName evidence="4">Lipoprotein</fullName>
    </recommendedName>
</protein>
<dbReference type="PATRIC" id="fig|1195763.3.peg.975"/>
<feature type="signal peptide" evidence="1">
    <location>
        <begin position="1"/>
        <end position="20"/>
    </location>
</feature>
<gene>
    <name evidence="2" type="ORF">ABT56_04600</name>
</gene>
<keyword evidence="3" id="KW-1185">Reference proteome</keyword>
<name>A0A0J1H6L3_9GAMM</name>
<proteinExistence type="predicted"/>
<evidence type="ECO:0000313" key="2">
    <source>
        <dbReference type="EMBL" id="KLV07349.1"/>
    </source>
</evidence>